<proteinExistence type="predicted"/>
<keyword evidence="3" id="KW-1185">Reference proteome</keyword>
<evidence type="ECO:0000313" key="3">
    <source>
        <dbReference type="Proteomes" id="UP000324222"/>
    </source>
</evidence>
<gene>
    <name evidence="2" type="ORF">E2C01_060822</name>
</gene>
<dbReference type="AlphaFoldDB" id="A0A5B7H289"/>
<feature type="compositionally biased region" description="Basic and acidic residues" evidence="1">
    <location>
        <begin position="1"/>
        <end position="10"/>
    </location>
</feature>
<protein>
    <submittedName>
        <fullName evidence="2">Uncharacterized protein</fullName>
    </submittedName>
</protein>
<organism evidence="2 3">
    <name type="scientific">Portunus trituberculatus</name>
    <name type="common">Swimming crab</name>
    <name type="synonym">Neptunus trituberculatus</name>
    <dbReference type="NCBI Taxonomy" id="210409"/>
    <lineage>
        <taxon>Eukaryota</taxon>
        <taxon>Metazoa</taxon>
        <taxon>Ecdysozoa</taxon>
        <taxon>Arthropoda</taxon>
        <taxon>Crustacea</taxon>
        <taxon>Multicrustacea</taxon>
        <taxon>Malacostraca</taxon>
        <taxon>Eumalacostraca</taxon>
        <taxon>Eucarida</taxon>
        <taxon>Decapoda</taxon>
        <taxon>Pleocyemata</taxon>
        <taxon>Brachyura</taxon>
        <taxon>Eubrachyura</taxon>
        <taxon>Portunoidea</taxon>
        <taxon>Portunidae</taxon>
        <taxon>Portuninae</taxon>
        <taxon>Portunus</taxon>
    </lineage>
</organism>
<reference evidence="2 3" key="1">
    <citation type="submission" date="2019-05" db="EMBL/GenBank/DDBJ databases">
        <title>Another draft genome of Portunus trituberculatus and its Hox gene families provides insights of decapod evolution.</title>
        <authorList>
            <person name="Jeong J.-H."/>
            <person name="Song I."/>
            <person name="Kim S."/>
            <person name="Choi T."/>
            <person name="Kim D."/>
            <person name="Ryu S."/>
            <person name="Kim W."/>
        </authorList>
    </citation>
    <scope>NUCLEOTIDE SEQUENCE [LARGE SCALE GENOMIC DNA]</scope>
    <source>
        <tissue evidence="2">Muscle</tissue>
    </source>
</reference>
<sequence length="91" mass="10437">MKNLTKERIPQQRTHPSLVKERQGATGVGAPPCLVERHFSRFIPPNPTKKNPSRWCHVCANTTRREQRRMDEWILPKAPQHLRSSGAATIC</sequence>
<accession>A0A5B7H289</accession>
<dbReference type="Proteomes" id="UP000324222">
    <property type="component" value="Unassembled WGS sequence"/>
</dbReference>
<name>A0A5B7H289_PORTR</name>
<evidence type="ECO:0000256" key="1">
    <source>
        <dbReference type="SAM" id="MobiDB-lite"/>
    </source>
</evidence>
<feature type="region of interest" description="Disordered" evidence="1">
    <location>
        <begin position="1"/>
        <end position="30"/>
    </location>
</feature>
<comment type="caution">
    <text evidence="2">The sequence shown here is derived from an EMBL/GenBank/DDBJ whole genome shotgun (WGS) entry which is preliminary data.</text>
</comment>
<evidence type="ECO:0000313" key="2">
    <source>
        <dbReference type="EMBL" id="MPC66671.1"/>
    </source>
</evidence>
<dbReference type="EMBL" id="VSRR010025097">
    <property type="protein sequence ID" value="MPC66671.1"/>
    <property type="molecule type" value="Genomic_DNA"/>
</dbReference>